<feature type="region of interest" description="Disordered" evidence="1">
    <location>
        <begin position="39"/>
        <end position="121"/>
    </location>
</feature>
<dbReference type="AlphaFoldDB" id="A0A409YDE8"/>
<evidence type="ECO:0000256" key="1">
    <source>
        <dbReference type="SAM" id="MobiDB-lite"/>
    </source>
</evidence>
<evidence type="ECO:0000313" key="3">
    <source>
        <dbReference type="Proteomes" id="UP000284706"/>
    </source>
</evidence>
<feature type="compositionally biased region" description="Low complexity" evidence="1">
    <location>
        <begin position="80"/>
        <end position="89"/>
    </location>
</feature>
<accession>A0A409YDE8</accession>
<name>A0A409YDE8_9AGAR</name>
<gene>
    <name evidence="2" type="ORF">CVT26_015639</name>
</gene>
<evidence type="ECO:0000313" key="2">
    <source>
        <dbReference type="EMBL" id="PPR01039.1"/>
    </source>
</evidence>
<reference evidence="2 3" key="1">
    <citation type="journal article" date="2018" name="Evol. Lett.">
        <title>Horizontal gene cluster transfer increased hallucinogenic mushroom diversity.</title>
        <authorList>
            <person name="Reynolds H.T."/>
            <person name="Vijayakumar V."/>
            <person name="Gluck-Thaler E."/>
            <person name="Korotkin H.B."/>
            <person name="Matheny P.B."/>
            <person name="Slot J.C."/>
        </authorList>
    </citation>
    <scope>NUCLEOTIDE SEQUENCE [LARGE SCALE GENOMIC DNA]</scope>
    <source>
        <strain evidence="2 3">SRW20</strain>
    </source>
</reference>
<dbReference type="InParanoid" id="A0A409YDE8"/>
<proteinExistence type="predicted"/>
<comment type="caution">
    <text evidence="2">The sequence shown here is derived from an EMBL/GenBank/DDBJ whole genome shotgun (WGS) entry which is preliminary data.</text>
</comment>
<protein>
    <submittedName>
        <fullName evidence="2">Uncharacterized protein</fullName>
    </submittedName>
</protein>
<dbReference type="Proteomes" id="UP000284706">
    <property type="component" value="Unassembled WGS sequence"/>
</dbReference>
<feature type="compositionally biased region" description="Basic and acidic residues" evidence="1">
    <location>
        <begin position="64"/>
        <end position="77"/>
    </location>
</feature>
<keyword evidence="3" id="KW-1185">Reference proteome</keyword>
<sequence length="141" mass="14834">MFVGRGILPQASVVAVATFMNPNALASALAWFQPTSVDTANAEPAHRPSASASDGLPQRAACAAHEREEPQEEEKLKLQATPLPQAASTPTPPPPASAARPKPIDTHLPADAQPNDTRSTLTVHVLPRIRLRPVSGLSDEA</sequence>
<dbReference type="EMBL" id="NHYE01000971">
    <property type="protein sequence ID" value="PPR01039.1"/>
    <property type="molecule type" value="Genomic_DNA"/>
</dbReference>
<organism evidence="2 3">
    <name type="scientific">Gymnopilus dilepis</name>
    <dbReference type="NCBI Taxonomy" id="231916"/>
    <lineage>
        <taxon>Eukaryota</taxon>
        <taxon>Fungi</taxon>
        <taxon>Dikarya</taxon>
        <taxon>Basidiomycota</taxon>
        <taxon>Agaricomycotina</taxon>
        <taxon>Agaricomycetes</taxon>
        <taxon>Agaricomycetidae</taxon>
        <taxon>Agaricales</taxon>
        <taxon>Agaricineae</taxon>
        <taxon>Hymenogastraceae</taxon>
        <taxon>Gymnopilus</taxon>
    </lineage>
</organism>